<keyword evidence="2" id="KW-1003">Cell membrane</keyword>
<evidence type="ECO:0000256" key="6">
    <source>
        <dbReference type="SAM" id="Phobius"/>
    </source>
</evidence>
<comment type="subcellular location">
    <subcellularLocation>
        <location evidence="1">Cell membrane</location>
        <topology evidence="1">Multi-pass membrane protein</topology>
    </subcellularLocation>
</comment>
<gene>
    <name evidence="8" type="ORF">GNF79_21010</name>
</gene>
<evidence type="ECO:0000313" key="9">
    <source>
        <dbReference type="Proteomes" id="UP001291306"/>
    </source>
</evidence>
<keyword evidence="5 6" id="KW-0472">Membrane</keyword>
<evidence type="ECO:0000256" key="1">
    <source>
        <dbReference type="ARBA" id="ARBA00004651"/>
    </source>
</evidence>
<evidence type="ECO:0000256" key="5">
    <source>
        <dbReference type="ARBA" id="ARBA00023136"/>
    </source>
</evidence>
<dbReference type="PANTHER" id="PTHR40064:SF1">
    <property type="entry name" value="MEMBRANE PROTEIN"/>
    <property type="match status" value="1"/>
</dbReference>
<dbReference type="Pfam" id="PF11728">
    <property type="entry name" value="ArAE_1_C"/>
    <property type="match status" value="1"/>
</dbReference>
<evidence type="ECO:0000259" key="7">
    <source>
        <dbReference type="Pfam" id="PF11728"/>
    </source>
</evidence>
<organism evidence="8 9">
    <name type="scientific">Clostridium perfringens</name>
    <dbReference type="NCBI Taxonomy" id="1502"/>
    <lineage>
        <taxon>Bacteria</taxon>
        <taxon>Bacillati</taxon>
        <taxon>Bacillota</taxon>
        <taxon>Clostridia</taxon>
        <taxon>Eubacteriales</taxon>
        <taxon>Clostridiaceae</taxon>
        <taxon>Clostridium</taxon>
    </lineage>
</organism>
<dbReference type="InterPro" id="IPR021062">
    <property type="entry name" value="ArAE_1_C"/>
</dbReference>
<feature type="non-terminal residue" evidence="8">
    <location>
        <position position="131"/>
    </location>
</feature>
<sequence length="131" mass="14825">VLSVLIYGFIGQNPLTFGLFLLIFIPFTSNFNISEGMVPAVVLSTHLLVSNSINQYWIINELLIMIIGIGVASIANIFMPSLHLKFNEDKEYIEKGYSVIMSKMSKSLVTHTVDIDEENLMRDLEKRLKES</sequence>
<accession>A0AAW9IKB2</accession>
<proteinExistence type="predicted"/>
<dbReference type="AlphaFoldDB" id="A0AAW9IKB2"/>
<feature type="non-terminal residue" evidence="8">
    <location>
        <position position="1"/>
    </location>
</feature>
<feature type="domain" description="Putative aromatic acid exporter C-terminal" evidence="7">
    <location>
        <begin position="85"/>
        <end position="131"/>
    </location>
</feature>
<evidence type="ECO:0000256" key="4">
    <source>
        <dbReference type="ARBA" id="ARBA00022989"/>
    </source>
</evidence>
<evidence type="ECO:0000256" key="2">
    <source>
        <dbReference type="ARBA" id="ARBA00022475"/>
    </source>
</evidence>
<dbReference type="EMBL" id="WNVC01001459">
    <property type="protein sequence ID" value="MDZ5001484.1"/>
    <property type="molecule type" value="Genomic_DNA"/>
</dbReference>
<feature type="transmembrane region" description="Helical" evidence="6">
    <location>
        <begin position="63"/>
        <end position="82"/>
    </location>
</feature>
<evidence type="ECO:0000313" key="8">
    <source>
        <dbReference type="EMBL" id="MDZ5001484.1"/>
    </source>
</evidence>
<dbReference type="InterPro" id="IPR010343">
    <property type="entry name" value="ArAE_1"/>
</dbReference>
<keyword evidence="4 6" id="KW-1133">Transmembrane helix</keyword>
<name>A0AAW9IKB2_CLOPF</name>
<dbReference type="Pfam" id="PF06081">
    <property type="entry name" value="ArAE_1"/>
    <property type="match status" value="1"/>
</dbReference>
<dbReference type="InterPro" id="IPR052984">
    <property type="entry name" value="UPF0421"/>
</dbReference>
<dbReference type="RefSeq" id="WP_322459538.1">
    <property type="nucleotide sequence ID" value="NZ_WNVC01001459.1"/>
</dbReference>
<evidence type="ECO:0000256" key="3">
    <source>
        <dbReference type="ARBA" id="ARBA00022692"/>
    </source>
</evidence>
<dbReference type="GO" id="GO:0005886">
    <property type="term" value="C:plasma membrane"/>
    <property type="evidence" value="ECO:0007669"/>
    <property type="project" value="UniProtKB-SubCell"/>
</dbReference>
<feature type="transmembrane region" description="Helical" evidence="6">
    <location>
        <begin position="6"/>
        <end position="25"/>
    </location>
</feature>
<comment type="caution">
    <text evidence="8">The sequence shown here is derived from an EMBL/GenBank/DDBJ whole genome shotgun (WGS) entry which is preliminary data.</text>
</comment>
<keyword evidence="3 6" id="KW-0812">Transmembrane</keyword>
<protein>
    <submittedName>
        <fullName evidence="8">Aromatic acid exporter family protein</fullName>
    </submittedName>
</protein>
<dbReference type="PANTHER" id="PTHR40064">
    <property type="entry name" value="MEMBRANE PROTEIN-RELATED"/>
    <property type="match status" value="1"/>
</dbReference>
<dbReference type="Proteomes" id="UP001291306">
    <property type="component" value="Unassembled WGS sequence"/>
</dbReference>
<reference evidence="8" key="1">
    <citation type="submission" date="2019-11" db="EMBL/GenBank/DDBJ databases">
        <title>Characterization of Clostridium perfringens isolates from swine manure treated agricultural soils.</title>
        <authorList>
            <person name="Wushke S.T."/>
        </authorList>
    </citation>
    <scope>NUCLEOTIDE SEQUENCE</scope>
    <source>
        <strain evidence="8">X26</strain>
    </source>
</reference>